<dbReference type="eggNOG" id="COG4592">
    <property type="taxonomic scope" value="Bacteria"/>
</dbReference>
<dbReference type="PANTHER" id="PTHR30532:SF24">
    <property type="entry name" value="FERRIC ENTEROBACTIN-BINDING PERIPLASMIC PROTEIN FEPB"/>
    <property type="match status" value="1"/>
</dbReference>
<protein>
    <submittedName>
        <fullName evidence="8">ABC-type transporter, periplasmic subunit</fullName>
    </submittedName>
</protein>
<keyword evidence="4" id="KW-0406">Ion transport</keyword>
<dbReference type="CDD" id="cd01146">
    <property type="entry name" value="FhuD"/>
    <property type="match status" value="1"/>
</dbReference>
<feature type="signal peptide" evidence="6">
    <location>
        <begin position="1"/>
        <end position="32"/>
    </location>
</feature>
<dbReference type="AlphaFoldDB" id="F2JZU2"/>
<keyword evidence="4" id="KW-0410">Iron transport</keyword>
<accession>F2JZU2</accession>
<dbReference type="PROSITE" id="PS50983">
    <property type="entry name" value="FE_B12_PBP"/>
    <property type="match status" value="1"/>
</dbReference>
<dbReference type="EMBL" id="CP002583">
    <property type="protein sequence ID" value="ADZ92054.1"/>
    <property type="molecule type" value="Genomic_DNA"/>
</dbReference>
<evidence type="ECO:0000256" key="2">
    <source>
        <dbReference type="ARBA" id="ARBA00008814"/>
    </source>
</evidence>
<evidence type="ECO:0000313" key="9">
    <source>
        <dbReference type="Proteomes" id="UP000001062"/>
    </source>
</evidence>
<name>F2JZU2_MARM1</name>
<dbReference type="STRING" id="717774.Marme_2831"/>
<evidence type="ECO:0000259" key="7">
    <source>
        <dbReference type="PROSITE" id="PS50983"/>
    </source>
</evidence>
<keyword evidence="9" id="KW-1185">Reference proteome</keyword>
<feature type="chain" id="PRO_5003284525" evidence="6">
    <location>
        <begin position="33"/>
        <end position="351"/>
    </location>
</feature>
<keyword evidence="3" id="KW-0813">Transport</keyword>
<evidence type="ECO:0000256" key="5">
    <source>
        <dbReference type="ARBA" id="ARBA00022729"/>
    </source>
</evidence>
<dbReference type="Pfam" id="PF01497">
    <property type="entry name" value="Peripla_BP_2"/>
    <property type="match status" value="1"/>
</dbReference>
<dbReference type="GO" id="GO:1901678">
    <property type="term" value="P:iron coordination entity transport"/>
    <property type="evidence" value="ECO:0007669"/>
    <property type="project" value="UniProtKB-ARBA"/>
</dbReference>
<comment type="subcellular location">
    <subcellularLocation>
        <location evidence="1">Cell envelope</location>
    </subcellularLocation>
</comment>
<evidence type="ECO:0000256" key="4">
    <source>
        <dbReference type="ARBA" id="ARBA00022496"/>
    </source>
</evidence>
<sequence length="351" mass="37921" precursor="true">MPTTRTPSLKHALSSALAKLALAMITSLALSACEHSESAGLKVDDVTKDPSGWPRTLMTSKGPVTLDAPPKRIVSTSVTMTGTLLAIKAPVIASGGTVANTSVADRNGFMRQWSDIADKQNLVSLYQREPDAEAIVAQHPDLILISATGGDSARKLYDQLKSIAPTAIIRYDNKSWMQLATLLGDFLGKEDNAKSVITEFESKVQHFKETVTLPAQPTTAMVYYADGTGANIWTDKSAQGRLLKALGFSLAILPESVKGDISMGKRSDIVIATGERLPDAVTGNTLLLFSAEKEQEKKVKSNSYLKDIPAVQQDAVYAVGNDTFRMDYYSASNLIDRLSRLFKEKHANASL</sequence>
<dbReference type="InterPro" id="IPR002491">
    <property type="entry name" value="ABC_transptr_periplasmic_BD"/>
</dbReference>
<dbReference type="Gene3D" id="3.40.50.1980">
    <property type="entry name" value="Nitrogenase molybdenum iron protein domain"/>
    <property type="match status" value="2"/>
</dbReference>
<evidence type="ECO:0000256" key="3">
    <source>
        <dbReference type="ARBA" id="ARBA00022448"/>
    </source>
</evidence>
<dbReference type="HOGENOM" id="CLU_038034_4_0_6"/>
<keyword evidence="4" id="KW-0408">Iron</keyword>
<keyword evidence="5 6" id="KW-0732">Signal</keyword>
<organism evidence="8 9">
    <name type="scientific">Marinomonas mediterranea (strain ATCC 700492 / JCM 21426 / NBRC 103028 / MMB-1)</name>
    <dbReference type="NCBI Taxonomy" id="717774"/>
    <lineage>
        <taxon>Bacteria</taxon>
        <taxon>Pseudomonadati</taxon>
        <taxon>Pseudomonadota</taxon>
        <taxon>Gammaproteobacteria</taxon>
        <taxon>Oceanospirillales</taxon>
        <taxon>Oceanospirillaceae</taxon>
        <taxon>Marinomonas</taxon>
    </lineage>
</organism>
<dbReference type="RefSeq" id="WP_013661957.1">
    <property type="nucleotide sequence ID" value="NC_015276.1"/>
</dbReference>
<dbReference type="Proteomes" id="UP000001062">
    <property type="component" value="Chromosome"/>
</dbReference>
<dbReference type="FunFam" id="3.40.50.1980:FF:000009">
    <property type="entry name" value="Iron-enterobactin transporter periplasmic binding protein"/>
    <property type="match status" value="1"/>
</dbReference>
<proteinExistence type="inferred from homology"/>
<reference evidence="8 9" key="1">
    <citation type="journal article" date="2012" name="Stand. Genomic Sci.">
        <title>Complete genome sequence of the melanogenic marine bacterium Marinomonas mediterranea type strain (MMB-1(T)).</title>
        <authorList>
            <person name="Lucas-Elio P."/>
            <person name="Goodwin L."/>
            <person name="Woyke T."/>
            <person name="Pitluck S."/>
            <person name="Nolan M."/>
            <person name="Kyrpides N.C."/>
            <person name="Detter J.C."/>
            <person name="Copeland A."/>
            <person name="Teshima H."/>
            <person name="Bruce D."/>
            <person name="Detter C."/>
            <person name="Tapia R."/>
            <person name="Han S."/>
            <person name="Land M.L."/>
            <person name="Ivanova N."/>
            <person name="Mikhailova N."/>
            <person name="Johnston A.W."/>
            <person name="Sanchez-Amat A."/>
        </authorList>
    </citation>
    <scope>NUCLEOTIDE SEQUENCE [LARGE SCALE GENOMIC DNA]</scope>
    <source>
        <strain evidence="9">ATCC 700492 / JCM 21426 / NBRC 103028 / MMB-1</strain>
    </source>
</reference>
<evidence type="ECO:0000256" key="1">
    <source>
        <dbReference type="ARBA" id="ARBA00004196"/>
    </source>
</evidence>
<dbReference type="GO" id="GO:0030288">
    <property type="term" value="C:outer membrane-bounded periplasmic space"/>
    <property type="evidence" value="ECO:0007669"/>
    <property type="project" value="TreeGrafter"/>
</dbReference>
<comment type="similarity">
    <text evidence="2">Belongs to the bacterial solute-binding protein 8 family.</text>
</comment>
<dbReference type="PANTHER" id="PTHR30532">
    <property type="entry name" value="IRON III DICITRATE-BINDING PERIPLASMIC PROTEIN"/>
    <property type="match status" value="1"/>
</dbReference>
<gene>
    <name evidence="8" type="ordered locus">Marme_2831</name>
</gene>
<evidence type="ECO:0000313" key="8">
    <source>
        <dbReference type="EMBL" id="ADZ92054.1"/>
    </source>
</evidence>
<dbReference type="SUPFAM" id="SSF53807">
    <property type="entry name" value="Helical backbone' metal receptor"/>
    <property type="match status" value="1"/>
</dbReference>
<dbReference type="KEGG" id="mme:Marme_2831"/>
<evidence type="ECO:0000256" key="6">
    <source>
        <dbReference type="SAM" id="SignalP"/>
    </source>
</evidence>
<dbReference type="NCBIfam" id="NF008200">
    <property type="entry name" value="PRK10957.1"/>
    <property type="match status" value="1"/>
</dbReference>
<dbReference type="PROSITE" id="PS51257">
    <property type="entry name" value="PROKAR_LIPOPROTEIN"/>
    <property type="match status" value="1"/>
</dbReference>
<feature type="domain" description="Fe/B12 periplasmic-binding" evidence="7">
    <location>
        <begin position="72"/>
        <end position="346"/>
    </location>
</feature>
<dbReference type="InterPro" id="IPR051313">
    <property type="entry name" value="Bact_iron-sidero_bind"/>
</dbReference>
<dbReference type="PATRIC" id="fig|717774.3.peg.2914"/>